<evidence type="ECO:0000256" key="3">
    <source>
        <dbReference type="ARBA" id="ARBA00022989"/>
    </source>
</evidence>
<organism evidence="8 9">
    <name type="scientific">Vulcanisaeta souniana JCM 11219</name>
    <dbReference type="NCBI Taxonomy" id="1293586"/>
    <lineage>
        <taxon>Archaea</taxon>
        <taxon>Thermoproteota</taxon>
        <taxon>Thermoprotei</taxon>
        <taxon>Thermoproteales</taxon>
        <taxon>Thermoproteaceae</taxon>
        <taxon>Vulcanisaeta</taxon>
    </lineage>
</organism>
<dbReference type="GeneID" id="76206839"/>
<feature type="transmembrane region" description="Helical" evidence="5">
    <location>
        <begin position="177"/>
        <end position="193"/>
    </location>
</feature>
<feature type="transmembrane region" description="Helical" evidence="5">
    <location>
        <begin position="16"/>
        <end position="36"/>
    </location>
</feature>
<evidence type="ECO:0000259" key="6">
    <source>
        <dbReference type="PROSITE" id="PS50850"/>
    </source>
</evidence>
<reference evidence="8" key="1">
    <citation type="journal article" date="2014" name="Int. J. Syst. Evol. Microbiol.">
        <title>Complete genome sequence of Corynebacterium casei LMG S-19264T (=DSM 44701T), isolated from a smear-ripened cheese.</title>
        <authorList>
            <consortium name="US DOE Joint Genome Institute (JGI-PGF)"/>
            <person name="Walter F."/>
            <person name="Albersmeier A."/>
            <person name="Kalinowski J."/>
            <person name="Ruckert C."/>
        </authorList>
    </citation>
    <scope>NUCLEOTIDE SEQUENCE</scope>
    <source>
        <strain evidence="8">JCM 11219</strain>
    </source>
</reference>
<dbReference type="AlphaFoldDB" id="A0A830EDT3"/>
<dbReference type="Gene3D" id="1.20.1250.20">
    <property type="entry name" value="MFS general substrate transporter like domains"/>
    <property type="match status" value="2"/>
</dbReference>
<dbReference type="Pfam" id="PF07690">
    <property type="entry name" value="MFS_1"/>
    <property type="match status" value="1"/>
</dbReference>
<dbReference type="OrthoDB" id="117970at2157"/>
<keyword evidence="2 5" id="KW-0812">Transmembrane</keyword>
<evidence type="ECO:0000256" key="4">
    <source>
        <dbReference type="ARBA" id="ARBA00023136"/>
    </source>
</evidence>
<gene>
    <name evidence="8" type="ORF">GCM10007112_00190</name>
    <name evidence="7" type="ORF">Vsou_12900</name>
</gene>
<dbReference type="InterPro" id="IPR020846">
    <property type="entry name" value="MFS_dom"/>
</dbReference>
<feature type="transmembrane region" description="Helical" evidence="5">
    <location>
        <begin position="205"/>
        <end position="223"/>
    </location>
</feature>
<proteinExistence type="predicted"/>
<reference evidence="10" key="3">
    <citation type="submission" date="2022-09" db="EMBL/GenBank/DDBJ databases">
        <title>Complete genome sequence of Vulcanisaeta souniana.</title>
        <authorList>
            <person name="Kato S."/>
            <person name="Itoh T."/>
            <person name="Ohkuma M."/>
        </authorList>
    </citation>
    <scope>NUCLEOTIDE SEQUENCE [LARGE SCALE GENOMIC DNA]</scope>
    <source>
        <strain evidence="10">JCM 11219</strain>
    </source>
</reference>
<dbReference type="InterPro" id="IPR011701">
    <property type="entry name" value="MFS"/>
</dbReference>
<evidence type="ECO:0000313" key="8">
    <source>
        <dbReference type="EMBL" id="GGI67165.1"/>
    </source>
</evidence>
<feature type="transmembrane region" description="Helical" evidence="5">
    <location>
        <begin position="309"/>
        <end position="330"/>
    </location>
</feature>
<sequence>MYRGGTSLGGEYDVAYAWRATAILVTLTLVVMYTEGMLVPSLPTIQKDLNISTADASWILSIYILMGTLSSAIMGKLGDMFGKKRMLIITMVTYTIGALITGFSTSYGILLVGRALQGVGMAMMPLAFALVREEFPPRMIPQVQGLISAMFGVGMAVSLPLGAYISQTLGWQATYHTVYPFIILEDLMVYLYIRESRIRNPQPIDWIGLFLLSTSLASGLIAVTDAPTYGWTDPTIMSLLVLFVLGFGVFVLYETTISHPIVPVSLLSNRNVLAANVGVALAGFALFLMAQALTYLLESPQPLGYDLSILDAGIMMIPMAVVQMITAPIAGRIITNIGAKKLAVIGSAIAVVGLLMLTYTSFYGLSYVIGSMSVLSAGISMVNVSVINILVFSVGRKNMGLATGLNSVFRNIGGAWGPAVAGSIMSMYQASVIVSLKPLLWITLPAKSSYQLMFMITSALYILAIVVIVTLTQEIFVKGEIRVIEA</sequence>
<evidence type="ECO:0000313" key="7">
    <source>
        <dbReference type="EMBL" id="BDR92197.1"/>
    </source>
</evidence>
<dbReference type="GO" id="GO:0022857">
    <property type="term" value="F:transmembrane transporter activity"/>
    <property type="evidence" value="ECO:0007669"/>
    <property type="project" value="InterPro"/>
</dbReference>
<dbReference type="Proteomes" id="UP000657075">
    <property type="component" value="Unassembled WGS sequence"/>
</dbReference>
<dbReference type="EMBL" id="BMNM01000001">
    <property type="protein sequence ID" value="GGI67165.1"/>
    <property type="molecule type" value="Genomic_DNA"/>
</dbReference>
<dbReference type="PANTHER" id="PTHR23501">
    <property type="entry name" value="MAJOR FACILITATOR SUPERFAMILY"/>
    <property type="match status" value="1"/>
</dbReference>
<feature type="transmembrane region" description="Helical" evidence="5">
    <location>
        <begin position="143"/>
        <end position="165"/>
    </location>
</feature>
<dbReference type="SUPFAM" id="SSF103473">
    <property type="entry name" value="MFS general substrate transporter"/>
    <property type="match status" value="1"/>
</dbReference>
<keyword evidence="4 5" id="KW-0472">Membrane</keyword>
<feature type="domain" description="Major facilitator superfamily (MFS) profile" evidence="6">
    <location>
        <begin position="20"/>
        <end position="476"/>
    </location>
</feature>
<evidence type="ECO:0000313" key="10">
    <source>
        <dbReference type="Proteomes" id="UP001060771"/>
    </source>
</evidence>
<dbReference type="PANTHER" id="PTHR23501:SF192">
    <property type="entry name" value="TRANSPORTER"/>
    <property type="match status" value="1"/>
</dbReference>
<feature type="transmembrane region" description="Helical" evidence="5">
    <location>
        <begin position="56"/>
        <end position="75"/>
    </location>
</feature>
<feature type="transmembrane region" description="Helical" evidence="5">
    <location>
        <begin position="273"/>
        <end position="297"/>
    </location>
</feature>
<name>A0A830EDT3_9CREN</name>
<feature type="transmembrane region" description="Helical" evidence="5">
    <location>
        <begin position="412"/>
        <end position="430"/>
    </location>
</feature>
<evidence type="ECO:0000256" key="2">
    <source>
        <dbReference type="ARBA" id="ARBA00022692"/>
    </source>
</evidence>
<evidence type="ECO:0000256" key="1">
    <source>
        <dbReference type="ARBA" id="ARBA00004141"/>
    </source>
</evidence>
<reference evidence="8" key="2">
    <citation type="submission" date="2020-09" db="EMBL/GenBank/DDBJ databases">
        <authorList>
            <person name="Sun Q."/>
            <person name="Ohkuma M."/>
        </authorList>
    </citation>
    <scope>NUCLEOTIDE SEQUENCE</scope>
    <source>
        <strain evidence="8">JCM 11219</strain>
    </source>
</reference>
<dbReference type="GO" id="GO:0005886">
    <property type="term" value="C:plasma membrane"/>
    <property type="evidence" value="ECO:0007669"/>
    <property type="project" value="TreeGrafter"/>
</dbReference>
<dbReference type="Proteomes" id="UP001060771">
    <property type="component" value="Chromosome"/>
</dbReference>
<comment type="subcellular location">
    <subcellularLocation>
        <location evidence="1">Membrane</location>
        <topology evidence="1">Multi-pass membrane protein</topology>
    </subcellularLocation>
</comment>
<feature type="transmembrane region" description="Helical" evidence="5">
    <location>
        <begin position="368"/>
        <end position="391"/>
    </location>
</feature>
<feature type="transmembrane region" description="Helical" evidence="5">
    <location>
        <begin position="450"/>
        <end position="472"/>
    </location>
</feature>
<feature type="transmembrane region" description="Helical" evidence="5">
    <location>
        <begin position="87"/>
        <end position="109"/>
    </location>
</feature>
<keyword evidence="10" id="KW-1185">Reference proteome</keyword>
<accession>A0A830EDT3</accession>
<evidence type="ECO:0000313" key="9">
    <source>
        <dbReference type="Proteomes" id="UP000657075"/>
    </source>
</evidence>
<dbReference type="PROSITE" id="PS50850">
    <property type="entry name" value="MFS"/>
    <property type="match status" value="1"/>
</dbReference>
<keyword evidence="3 5" id="KW-1133">Transmembrane helix</keyword>
<feature type="transmembrane region" description="Helical" evidence="5">
    <location>
        <begin position="235"/>
        <end position="253"/>
    </location>
</feature>
<feature type="transmembrane region" description="Helical" evidence="5">
    <location>
        <begin position="115"/>
        <end position="131"/>
    </location>
</feature>
<dbReference type="EMBL" id="AP026830">
    <property type="protein sequence ID" value="BDR92197.1"/>
    <property type="molecule type" value="Genomic_DNA"/>
</dbReference>
<protein>
    <submittedName>
        <fullName evidence="8">MFS transporter</fullName>
    </submittedName>
</protein>
<feature type="transmembrane region" description="Helical" evidence="5">
    <location>
        <begin position="342"/>
        <end position="362"/>
    </location>
</feature>
<dbReference type="CDD" id="cd17504">
    <property type="entry name" value="MFS_MMR_MDR_like"/>
    <property type="match status" value="1"/>
</dbReference>
<dbReference type="RefSeq" id="WP_188602179.1">
    <property type="nucleotide sequence ID" value="NZ_AP026830.1"/>
</dbReference>
<evidence type="ECO:0000256" key="5">
    <source>
        <dbReference type="SAM" id="Phobius"/>
    </source>
</evidence>
<reference evidence="7" key="4">
    <citation type="journal article" date="2023" name="Microbiol. Resour. Announc.">
        <title>Complete Genome Sequence of Vulcanisaeta souniana Strain IC-059, a Hyperthermophilic Archaeon Isolated from Hot Spring Water in Japan.</title>
        <authorList>
            <person name="Kato S."/>
            <person name="Itoh T."/>
            <person name="Wu L."/>
            <person name="Ma J."/>
            <person name="Ohkuma M."/>
        </authorList>
    </citation>
    <scope>NUCLEOTIDE SEQUENCE</scope>
    <source>
        <strain evidence="7">JCM 11219</strain>
    </source>
</reference>
<dbReference type="InterPro" id="IPR036259">
    <property type="entry name" value="MFS_trans_sf"/>
</dbReference>